<evidence type="ECO:0008006" key="4">
    <source>
        <dbReference type="Google" id="ProtNLM"/>
    </source>
</evidence>
<gene>
    <name evidence="2" type="ORF">Pan265_11880</name>
</gene>
<dbReference type="KEGG" id="mcad:Pan265_11880"/>
<name>A0A518BWI5_9BACT</name>
<keyword evidence="3" id="KW-1185">Reference proteome</keyword>
<feature type="chain" id="PRO_5022074329" description="PEP-CTERM sorting domain-containing protein" evidence="1">
    <location>
        <begin position="21"/>
        <end position="193"/>
    </location>
</feature>
<dbReference type="Proteomes" id="UP000320386">
    <property type="component" value="Chromosome"/>
</dbReference>
<organism evidence="2 3">
    <name type="scientific">Mucisphaera calidilacus</name>
    <dbReference type="NCBI Taxonomy" id="2527982"/>
    <lineage>
        <taxon>Bacteria</taxon>
        <taxon>Pseudomonadati</taxon>
        <taxon>Planctomycetota</taxon>
        <taxon>Phycisphaerae</taxon>
        <taxon>Phycisphaerales</taxon>
        <taxon>Phycisphaeraceae</taxon>
        <taxon>Mucisphaera</taxon>
    </lineage>
</organism>
<evidence type="ECO:0000313" key="2">
    <source>
        <dbReference type="EMBL" id="QDU71339.1"/>
    </source>
</evidence>
<evidence type="ECO:0000313" key="3">
    <source>
        <dbReference type="Proteomes" id="UP000320386"/>
    </source>
</evidence>
<dbReference type="EMBL" id="CP036280">
    <property type="protein sequence ID" value="QDU71339.1"/>
    <property type="molecule type" value="Genomic_DNA"/>
</dbReference>
<dbReference type="AlphaFoldDB" id="A0A518BWI5"/>
<feature type="signal peptide" evidence="1">
    <location>
        <begin position="1"/>
        <end position="20"/>
    </location>
</feature>
<sequence length="193" mass="20644" precursor="true">MLKTTAAALAVVCCLTSAEAEYTHPDVVQQWMPAPTLPGYITYTAYLRGSLLGFNAATITIQDEAGVMNQVEAFGQKGLFADDGIFAFVPSTVIEDTYFLFDRPALLVDGSFGESATGIEASFAYADPVTTDFDVIQIVLSDINTFPAPWMTIELAYPGGTEIITAFDAPLWVPTPASGALFGLAGLALLRRR</sequence>
<reference evidence="2 3" key="1">
    <citation type="submission" date="2019-02" db="EMBL/GenBank/DDBJ databases">
        <title>Deep-cultivation of Planctomycetes and their phenomic and genomic characterization uncovers novel biology.</title>
        <authorList>
            <person name="Wiegand S."/>
            <person name="Jogler M."/>
            <person name="Boedeker C."/>
            <person name="Pinto D."/>
            <person name="Vollmers J."/>
            <person name="Rivas-Marin E."/>
            <person name="Kohn T."/>
            <person name="Peeters S.H."/>
            <person name="Heuer A."/>
            <person name="Rast P."/>
            <person name="Oberbeckmann S."/>
            <person name="Bunk B."/>
            <person name="Jeske O."/>
            <person name="Meyerdierks A."/>
            <person name="Storesund J.E."/>
            <person name="Kallscheuer N."/>
            <person name="Luecker S."/>
            <person name="Lage O.M."/>
            <person name="Pohl T."/>
            <person name="Merkel B.J."/>
            <person name="Hornburger P."/>
            <person name="Mueller R.-W."/>
            <person name="Bruemmer F."/>
            <person name="Labrenz M."/>
            <person name="Spormann A.M."/>
            <person name="Op den Camp H."/>
            <person name="Overmann J."/>
            <person name="Amann R."/>
            <person name="Jetten M.S.M."/>
            <person name="Mascher T."/>
            <person name="Medema M.H."/>
            <person name="Devos D.P."/>
            <person name="Kaster A.-K."/>
            <person name="Ovreas L."/>
            <person name="Rohde M."/>
            <person name="Galperin M.Y."/>
            <person name="Jogler C."/>
        </authorList>
    </citation>
    <scope>NUCLEOTIDE SEQUENCE [LARGE SCALE GENOMIC DNA]</scope>
    <source>
        <strain evidence="2 3">Pan265</strain>
    </source>
</reference>
<protein>
    <recommendedName>
        <fullName evidence="4">PEP-CTERM sorting domain-containing protein</fullName>
    </recommendedName>
</protein>
<accession>A0A518BWI5</accession>
<keyword evidence="1" id="KW-0732">Signal</keyword>
<proteinExistence type="predicted"/>
<dbReference type="RefSeq" id="WP_145445492.1">
    <property type="nucleotide sequence ID" value="NZ_CP036280.1"/>
</dbReference>
<evidence type="ECO:0000256" key="1">
    <source>
        <dbReference type="SAM" id="SignalP"/>
    </source>
</evidence>